<protein>
    <submittedName>
        <fullName evidence="1">Uncharacterized protein</fullName>
    </submittedName>
</protein>
<name>H1V3X4_COLHI</name>
<evidence type="ECO:0000313" key="2">
    <source>
        <dbReference type="Proteomes" id="UP000007174"/>
    </source>
</evidence>
<accession>H1V3X4</accession>
<dbReference type="EMBL" id="CACQ02001332">
    <property type="protein sequence ID" value="CCF34926.1"/>
    <property type="molecule type" value="Genomic_DNA"/>
</dbReference>
<gene>
    <name evidence="1" type="ORF">CH063_06831</name>
</gene>
<sequence length="86" mass="9518">RVRVSQCIDKSPVPEAVEISTCSVSWIVIWRNAELCRAFEGPNQPGHVTGQGWQKAGASVPPYAPQHCREPENSRLGSLQYHGRCC</sequence>
<evidence type="ECO:0000313" key="1">
    <source>
        <dbReference type="EMBL" id="CCF34926.1"/>
    </source>
</evidence>
<dbReference type="AlphaFoldDB" id="H1V3X4"/>
<organism evidence="1 2">
    <name type="scientific">Colletotrichum higginsianum (strain IMI 349063)</name>
    <name type="common">Crucifer anthracnose fungus</name>
    <dbReference type="NCBI Taxonomy" id="759273"/>
    <lineage>
        <taxon>Eukaryota</taxon>
        <taxon>Fungi</taxon>
        <taxon>Dikarya</taxon>
        <taxon>Ascomycota</taxon>
        <taxon>Pezizomycotina</taxon>
        <taxon>Sordariomycetes</taxon>
        <taxon>Hypocreomycetidae</taxon>
        <taxon>Glomerellales</taxon>
        <taxon>Glomerellaceae</taxon>
        <taxon>Colletotrichum</taxon>
        <taxon>Colletotrichum destructivum species complex</taxon>
    </lineage>
</organism>
<feature type="non-terminal residue" evidence="1">
    <location>
        <position position="86"/>
    </location>
</feature>
<proteinExistence type="predicted"/>
<dbReference type="Proteomes" id="UP000007174">
    <property type="component" value="Unassembled WGS sequence"/>
</dbReference>
<dbReference type="HOGENOM" id="CLU_2503822_0_0_1"/>
<reference evidence="2" key="1">
    <citation type="journal article" date="2012" name="Nat. Genet.">
        <title>Lifestyle transitions in plant pathogenic Colletotrichum fungi deciphered by genome and transcriptome analyses.</title>
        <authorList>
            <person name="O'Connell R.J."/>
            <person name="Thon M.R."/>
            <person name="Hacquard S."/>
            <person name="Amyotte S.G."/>
            <person name="Kleemann J."/>
            <person name="Torres M.F."/>
            <person name="Damm U."/>
            <person name="Buiate E.A."/>
            <person name="Epstein L."/>
            <person name="Alkan N."/>
            <person name="Altmueller J."/>
            <person name="Alvarado-Balderrama L."/>
            <person name="Bauser C.A."/>
            <person name="Becker C."/>
            <person name="Birren B.W."/>
            <person name="Chen Z."/>
            <person name="Choi J."/>
            <person name="Crouch J.A."/>
            <person name="Duvick J.P."/>
            <person name="Farman M.A."/>
            <person name="Gan P."/>
            <person name="Heiman D."/>
            <person name="Henrissat B."/>
            <person name="Howard R.J."/>
            <person name="Kabbage M."/>
            <person name="Koch C."/>
            <person name="Kracher B."/>
            <person name="Kubo Y."/>
            <person name="Law A.D."/>
            <person name="Lebrun M.-H."/>
            <person name="Lee Y.-H."/>
            <person name="Miyara I."/>
            <person name="Moore N."/>
            <person name="Neumann U."/>
            <person name="Nordstroem K."/>
            <person name="Panaccione D.G."/>
            <person name="Panstruga R."/>
            <person name="Place M."/>
            <person name="Proctor R.H."/>
            <person name="Prusky D."/>
            <person name="Rech G."/>
            <person name="Reinhardt R."/>
            <person name="Rollins J.A."/>
            <person name="Rounsley S."/>
            <person name="Schardl C.L."/>
            <person name="Schwartz D.C."/>
            <person name="Shenoy N."/>
            <person name="Shirasu K."/>
            <person name="Sikhakolli U.R."/>
            <person name="Stueber K."/>
            <person name="Sukno S.A."/>
            <person name="Sweigard J.A."/>
            <person name="Takano Y."/>
            <person name="Takahara H."/>
            <person name="Trail F."/>
            <person name="van der Does H.C."/>
            <person name="Voll L.M."/>
            <person name="Will I."/>
            <person name="Young S."/>
            <person name="Zeng Q."/>
            <person name="Zhang J."/>
            <person name="Zhou S."/>
            <person name="Dickman M.B."/>
            <person name="Schulze-Lefert P."/>
            <person name="Ver Loren van Themaat E."/>
            <person name="Ma L.-J."/>
            <person name="Vaillancourt L.J."/>
        </authorList>
    </citation>
    <scope>NUCLEOTIDE SEQUENCE [LARGE SCALE GENOMIC DNA]</scope>
    <source>
        <strain evidence="2">IMI 349063</strain>
    </source>
</reference>